<dbReference type="EMBL" id="CM000884">
    <property type="protein sequence ID" value="PNT60914.1"/>
    <property type="molecule type" value="Genomic_DNA"/>
</dbReference>
<reference evidence="1" key="2">
    <citation type="submission" date="2017-06" db="EMBL/GenBank/DDBJ databases">
        <title>WGS assembly of Brachypodium distachyon.</title>
        <authorList>
            <consortium name="The International Brachypodium Initiative"/>
            <person name="Lucas S."/>
            <person name="Harmon-Smith M."/>
            <person name="Lail K."/>
            <person name="Tice H."/>
            <person name="Grimwood J."/>
            <person name="Bruce D."/>
            <person name="Barry K."/>
            <person name="Shu S."/>
            <person name="Lindquist E."/>
            <person name="Wang M."/>
            <person name="Pitluck S."/>
            <person name="Vogel J.P."/>
            <person name="Garvin D.F."/>
            <person name="Mockler T.C."/>
            <person name="Schmutz J."/>
            <person name="Rokhsar D."/>
            <person name="Bevan M.W."/>
        </authorList>
    </citation>
    <scope>NUCLEOTIDE SEQUENCE</scope>
    <source>
        <strain evidence="1">Bd21</strain>
    </source>
</reference>
<protein>
    <submittedName>
        <fullName evidence="1 2">Uncharacterized protein</fullName>
    </submittedName>
</protein>
<sequence length="117" mass="13750">MSGDCATRLIRMPRSFLLRRSGSNKQLPPLGWASHLAHVYPLHSSLFSSPYLPCPPMIFFRLYRIIHDFVPIGHWFHHRYRSQSLIDGKTITMMFEITPQGRQVVVYKSVSTRYDYH</sequence>
<reference evidence="2" key="3">
    <citation type="submission" date="2018-08" db="UniProtKB">
        <authorList>
            <consortium name="EnsemblPlants"/>
        </authorList>
    </citation>
    <scope>IDENTIFICATION</scope>
    <source>
        <strain evidence="2">cv. Bd21</strain>
    </source>
</reference>
<dbReference type="EnsemblPlants" id="PNT60914">
    <property type="protein sequence ID" value="PNT60914"/>
    <property type="gene ID" value="BRADI_5g08077v3"/>
</dbReference>
<accession>A0A2K2CFV7</accession>
<evidence type="ECO:0000313" key="3">
    <source>
        <dbReference type="Proteomes" id="UP000008810"/>
    </source>
</evidence>
<evidence type="ECO:0000313" key="1">
    <source>
        <dbReference type="EMBL" id="PNT60914.1"/>
    </source>
</evidence>
<keyword evidence="3" id="KW-1185">Reference proteome</keyword>
<reference evidence="1 2" key="1">
    <citation type="journal article" date="2010" name="Nature">
        <title>Genome sequencing and analysis of the model grass Brachypodium distachyon.</title>
        <authorList>
            <consortium name="International Brachypodium Initiative"/>
        </authorList>
    </citation>
    <scope>NUCLEOTIDE SEQUENCE [LARGE SCALE GENOMIC DNA]</scope>
    <source>
        <strain evidence="1 2">Bd21</strain>
    </source>
</reference>
<proteinExistence type="predicted"/>
<evidence type="ECO:0000313" key="2">
    <source>
        <dbReference type="EnsemblPlants" id="PNT60914"/>
    </source>
</evidence>
<dbReference type="Gramene" id="PNT60914">
    <property type="protein sequence ID" value="PNT60914"/>
    <property type="gene ID" value="BRADI_5g08077v3"/>
</dbReference>
<organism evidence="1">
    <name type="scientific">Brachypodium distachyon</name>
    <name type="common">Purple false brome</name>
    <name type="synonym">Trachynia distachya</name>
    <dbReference type="NCBI Taxonomy" id="15368"/>
    <lineage>
        <taxon>Eukaryota</taxon>
        <taxon>Viridiplantae</taxon>
        <taxon>Streptophyta</taxon>
        <taxon>Embryophyta</taxon>
        <taxon>Tracheophyta</taxon>
        <taxon>Spermatophyta</taxon>
        <taxon>Magnoliopsida</taxon>
        <taxon>Liliopsida</taxon>
        <taxon>Poales</taxon>
        <taxon>Poaceae</taxon>
        <taxon>BOP clade</taxon>
        <taxon>Pooideae</taxon>
        <taxon>Stipodae</taxon>
        <taxon>Brachypodieae</taxon>
        <taxon>Brachypodium</taxon>
    </lineage>
</organism>
<dbReference type="Proteomes" id="UP000008810">
    <property type="component" value="Chromosome 5"/>
</dbReference>
<dbReference type="InParanoid" id="A0A2K2CFV7"/>
<dbReference type="AlphaFoldDB" id="A0A2K2CFV7"/>
<name>A0A2K2CFV7_BRADI</name>
<gene>
    <name evidence="1" type="ORF">BRADI_5g08077v3</name>
</gene>